<evidence type="ECO:0000313" key="1">
    <source>
        <dbReference type="EMBL" id="EJW91361.1"/>
    </source>
</evidence>
<reference evidence="1" key="1">
    <citation type="journal article" date="2012" name="PLoS ONE">
        <title>Gene sets for utilization of primary and secondary nutrition supplies in the distal gut of endangered iberian lynx.</title>
        <authorList>
            <person name="Alcaide M."/>
            <person name="Messina E."/>
            <person name="Richter M."/>
            <person name="Bargiela R."/>
            <person name="Peplies J."/>
            <person name="Huws S.A."/>
            <person name="Newbold C.J."/>
            <person name="Golyshin P.N."/>
            <person name="Simon M.A."/>
            <person name="Lopez G."/>
            <person name="Yakimov M.M."/>
            <person name="Ferrer M."/>
        </authorList>
    </citation>
    <scope>NUCLEOTIDE SEQUENCE</scope>
</reference>
<protein>
    <submittedName>
        <fullName evidence="1">Uncharacterized protein</fullName>
    </submittedName>
</protein>
<proteinExistence type="predicted"/>
<organism evidence="1">
    <name type="scientific">gut metagenome</name>
    <dbReference type="NCBI Taxonomy" id="749906"/>
    <lineage>
        <taxon>unclassified sequences</taxon>
        <taxon>metagenomes</taxon>
        <taxon>organismal metagenomes</taxon>
    </lineage>
</organism>
<dbReference type="EMBL" id="AMCI01008235">
    <property type="protein sequence ID" value="EJW91361.1"/>
    <property type="molecule type" value="Genomic_DNA"/>
</dbReference>
<accession>J9F8Y5</accession>
<dbReference type="AlphaFoldDB" id="J9F8Y5"/>
<sequence length="93" mass="10710">MRRSIRTVGGICCPLRLSDNKSSSSLIFKPLYNEPRRSTDQRLFFSGVYSFLATLIQPQLLHYRTFPQQQLKKKDEPHHSPMIIATKGKTEAC</sequence>
<comment type="caution">
    <text evidence="1">The sequence shown here is derived from an EMBL/GenBank/DDBJ whole genome shotgun (WGS) entry which is preliminary data.</text>
</comment>
<gene>
    <name evidence="1" type="ORF">EVA_20530</name>
</gene>
<name>J9F8Y5_9ZZZZ</name>